<evidence type="ECO:0000256" key="5">
    <source>
        <dbReference type="ARBA" id="ARBA00022801"/>
    </source>
</evidence>
<dbReference type="InterPro" id="IPR001394">
    <property type="entry name" value="Peptidase_C19_UCH"/>
</dbReference>
<evidence type="ECO:0000256" key="7">
    <source>
        <dbReference type="RuleBase" id="RU366025"/>
    </source>
</evidence>
<gene>
    <name evidence="11" type="ORF">GPM918_LOCUS9721</name>
    <name evidence="10" type="ORF">OVA965_LOCUS5026</name>
    <name evidence="13" type="ORF">SRO942_LOCUS9722</name>
    <name evidence="12" type="ORF">TMI583_LOCUS5024</name>
</gene>
<dbReference type="PROSITE" id="PS00973">
    <property type="entry name" value="USP_2"/>
    <property type="match status" value="1"/>
</dbReference>
<dbReference type="PROSITE" id="PS00972">
    <property type="entry name" value="USP_1"/>
    <property type="match status" value="1"/>
</dbReference>
<sequence>MMDIAVEFNDQCKEIEFEENDTNITTKNKIVDRFLDSSNPKLLIDFNFYSIWWYYKKVGKEINLDEFNYQKYKEQVRQLSLIENPTEQQLNMCMLKVKPCRIQDNQEYVFSNEPENEVERPEENVESTNQDQNALTPPSSTTTTITDESTTPRSILCGLQNMGNTCFLNVILQTLAHTTVLQDWIFQNNHVDTCQRPICSLCLIEGALKNMHAKSEISKGLLQPTVPVYAPNVFYDNLECLSSQFTKNTQHDCNELLLSLFKHVEKSSILSEIFGFDTQRVTFCEKCDNSSFASRECQTILECPMSEAESELGDCLNNYCGKEFLAGDNAYDCNTCKAKQNGETKIEICSTPPVLLISLKRFKTNSREKLHSAVTYKESFDLDKWLSEECLARSTKKQKFYHLYAVIIHYGINIESGHYICYVKNEFSNVWYEVNDESLQKVYSLPSVFDKTKSVYLLCYVRSDLSKPIITRNVKETDISTELIGGRMADENHIDLPVNITSDLLNALKNLVQFYFVENVYHEQRRYGRCDVFGKLDSDQSKASSRLWIKGKLNEKGKTSYPKLKLGIPSELHEANWSLKVYVITEKSKITAMHYLNLEKRILQSSTDRSAPLVNPVKIRITPKDVLDGIHNLQVCVINEGKLSVAETLPLQSVYNPKTEEFWLWHNSNVANNSITANKQKIDLKNFHLACVLCVNGLPLRCCISDHMSQYDSGTKKGCKRKMKESPSVIKEKGRVIEKQREDEMMVD</sequence>
<feature type="compositionally biased region" description="Low complexity" evidence="8">
    <location>
        <begin position="136"/>
        <end position="149"/>
    </location>
</feature>
<dbReference type="EMBL" id="CAJNOK010001375">
    <property type="protein sequence ID" value="CAF0808537.1"/>
    <property type="molecule type" value="Genomic_DNA"/>
</dbReference>
<dbReference type="EMBL" id="CAJOBC010001833">
    <property type="protein sequence ID" value="CAF3701402.1"/>
    <property type="molecule type" value="Genomic_DNA"/>
</dbReference>
<keyword evidence="3 7" id="KW-0645">Protease</keyword>
<dbReference type="GO" id="GO:0006508">
    <property type="term" value="P:proteolysis"/>
    <property type="evidence" value="ECO:0007669"/>
    <property type="project" value="UniProtKB-KW"/>
</dbReference>
<evidence type="ECO:0000313" key="10">
    <source>
        <dbReference type="EMBL" id="CAF0808537.1"/>
    </source>
</evidence>
<dbReference type="GO" id="GO:0016579">
    <property type="term" value="P:protein deubiquitination"/>
    <property type="evidence" value="ECO:0007669"/>
    <property type="project" value="InterPro"/>
</dbReference>
<dbReference type="PANTHER" id="PTHR24006">
    <property type="entry name" value="UBIQUITIN CARBOXYL-TERMINAL HYDROLASE"/>
    <property type="match status" value="1"/>
</dbReference>
<keyword evidence="14" id="KW-1185">Reference proteome</keyword>
<dbReference type="PROSITE" id="PS50235">
    <property type="entry name" value="USP_3"/>
    <property type="match status" value="1"/>
</dbReference>
<dbReference type="AlphaFoldDB" id="A0A814B5F2"/>
<keyword evidence="5 7" id="KW-0378">Hydrolase</keyword>
<dbReference type="OrthoDB" id="10066599at2759"/>
<comment type="catalytic activity">
    <reaction evidence="1 7">
        <text>Thiol-dependent hydrolysis of ester, thioester, amide, peptide and isopeptide bonds formed by the C-terminal Gly of ubiquitin (a 76-residue protein attached to proteins as an intracellular targeting signal).</text>
        <dbReference type="EC" id="3.4.19.12"/>
    </reaction>
</comment>
<dbReference type="SUPFAM" id="SSF54001">
    <property type="entry name" value="Cysteine proteinases"/>
    <property type="match status" value="1"/>
</dbReference>
<comment type="similarity">
    <text evidence="2 7">Belongs to the peptidase C19 family.</text>
</comment>
<dbReference type="Proteomes" id="UP000677228">
    <property type="component" value="Unassembled WGS sequence"/>
</dbReference>
<feature type="domain" description="USP" evidence="9">
    <location>
        <begin position="157"/>
        <end position="463"/>
    </location>
</feature>
<feature type="region of interest" description="Disordered" evidence="8">
    <location>
        <begin position="112"/>
        <end position="149"/>
    </location>
</feature>
<dbReference type="Proteomes" id="UP000663829">
    <property type="component" value="Unassembled WGS sequence"/>
</dbReference>
<dbReference type="GO" id="GO:0005634">
    <property type="term" value="C:nucleus"/>
    <property type="evidence" value="ECO:0007669"/>
    <property type="project" value="TreeGrafter"/>
</dbReference>
<name>A0A814B5F2_9BILA</name>
<evidence type="ECO:0000256" key="8">
    <source>
        <dbReference type="SAM" id="MobiDB-lite"/>
    </source>
</evidence>
<evidence type="ECO:0000256" key="4">
    <source>
        <dbReference type="ARBA" id="ARBA00022786"/>
    </source>
</evidence>
<evidence type="ECO:0000256" key="6">
    <source>
        <dbReference type="ARBA" id="ARBA00022807"/>
    </source>
</evidence>
<dbReference type="GO" id="GO:0004843">
    <property type="term" value="F:cysteine-type deubiquitinase activity"/>
    <property type="evidence" value="ECO:0007669"/>
    <property type="project" value="UniProtKB-UniRule"/>
</dbReference>
<evidence type="ECO:0000256" key="2">
    <source>
        <dbReference type="ARBA" id="ARBA00009085"/>
    </source>
</evidence>
<dbReference type="EC" id="3.4.19.12" evidence="7"/>
<dbReference type="Proteomes" id="UP000682733">
    <property type="component" value="Unassembled WGS sequence"/>
</dbReference>
<dbReference type="Pfam" id="PF00443">
    <property type="entry name" value="UCH"/>
    <property type="match status" value="1"/>
</dbReference>
<protein>
    <recommendedName>
        <fullName evidence="7">Ubiquitin carboxyl-terminal hydrolase</fullName>
        <ecNumber evidence="7">3.4.19.12</ecNumber>
    </recommendedName>
</protein>
<dbReference type="InterPro" id="IPR038765">
    <property type="entry name" value="Papain-like_cys_pep_sf"/>
</dbReference>
<evidence type="ECO:0000259" key="9">
    <source>
        <dbReference type="PROSITE" id="PS50235"/>
    </source>
</evidence>
<proteinExistence type="inferred from homology"/>
<evidence type="ECO:0000313" key="12">
    <source>
        <dbReference type="EMBL" id="CAF3592301.1"/>
    </source>
</evidence>
<dbReference type="EMBL" id="CAJOBA010001375">
    <property type="protein sequence ID" value="CAF3592301.1"/>
    <property type="molecule type" value="Genomic_DNA"/>
</dbReference>
<organism evidence="11 14">
    <name type="scientific">Didymodactylos carnosus</name>
    <dbReference type="NCBI Taxonomy" id="1234261"/>
    <lineage>
        <taxon>Eukaryota</taxon>
        <taxon>Metazoa</taxon>
        <taxon>Spiralia</taxon>
        <taxon>Gnathifera</taxon>
        <taxon>Rotifera</taxon>
        <taxon>Eurotatoria</taxon>
        <taxon>Bdelloidea</taxon>
        <taxon>Philodinida</taxon>
        <taxon>Philodinidae</taxon>
        <taxon>Didymodactylos</taxon>
    </lineage>
</organism>
<dbReference type="Gene3D" id="3.90.70.10">
    <property type="entry name" value="Cysteine proteinases"/>
    <property type="match status" value="1"/>
</dbReference>
<evidence type="ECO:0000256" key="1">
    <source>
        <dbReference type="ARBA" id="ARBA00000707"/>
    </source>
</evidence>
<dbReference type="InterPro" id="IPR028889">
    <property type="entry name" value="USP"/>
</dbReference>
<evidence type="ECO:0000256" key="3">
    <source>
        <dbReference type="ARBA" id="ARBA00022670"/>
    </source>
</evidence>
<evidence type="ECO:0000313" key="11">
    <source>
        <dbReference type="EMBL" id="CAF0922260.1"/>
    </source>
</evidence>
<comment type="caution">
    <text evidence="11">The sequence shown here is derived from an EMBL/GenBank/DDBJ whole genome shotgun (WGS) entry which is preliminary data.</text>
</comment>
<dbReference type="InterPro" id="IPR050164">
    <property type="entry name" value="Peptidase_C19"/>
</dbReference>
<keyword evidence="6 7" id="KW-0788">Thiol protease</keyword>
<dbReference type="EMBL" id="CAJNOQ010001833">
    <property type="protein sequence ID" value="CAF0922260.1"/>
    <property type="molecule type" value="Genomic_DNA"/>
</dbReference>
<dbReference type="PANTHER" id="PTHR24006:SF758">
    <property type="entry name" value="UBIQUITIN CARBOXYL-TERMINAL HYDROLASE 36"/>
    <property type="match status" value="1"/>
</dbReference>
<evidence type="ECO:0000313" key="14">
    <source>
        <dbReference type="Proteomes" id="UP000663829"/>
    </source>
</evidence>
<reference evidence="11" key="1">
    <citation type="submission" date="2021-02" db="EMBL/GenBank/DDBJ databases">
        <authorList>
            <person name="Nowell W R."/>
        </authorList>
    </citation>
    <scope>NUCLEOTIDE SEQUENCE</scope>
</reference>
<accession>A0A814B5F2</accession>
<dbReference type="InterPro" id="IPR018200">
    <property type="entry name" value="USP_CS"/>
</dbReference>
<dbReference type="Proteomes" id="UP000681722">
    <property type="component" value="Unassembled WGS sequence"/>
</dbReference>
<dbReference type="GO" id="GO:0005829">
    <property type="term" value="C:cytosol"/>
    <property type="evidence" value="ECO:0007669"/>
    <property type="project" value="TreeGrafter"/>
</dbReference>
<evidence type="ECO:0000313" key="13">
    <source>
        <dbReference type="EMBL" id="CAF3701402.1"/>
    </source>
</evidence>
<keyword evidence="4 7" id="KW-0833">Ubl conjugation pathway</keyword>